<feature type="transmembrane region" description="Helical" evidence="1">
    <location>
        <begin position="131"/>
        <end position="153"/>
    </location>
</feature>
<dbReference type="AlphaFoldDB" id="A0A135I9A8"/>
<dbReference type="EMBL" id="LNTY01000032">
    <property type="protein sequence ID" value="KXF81998.1"/>
    <property type="molecule type" value="Genomic_DNA"/>
</dbReference>
<feature type="transmembrane region" description="Helical" evidence="1">
    <location>
        <begin position="68"/>
        <end position="86"/>
    </location>
</feature>
<sequence>MLAFVLTVLSTELASLSVGEASTFQLLSVTAGTFVALTYLYGKTGICGVFVGLTFYYSFINIKPSGIGYLYTLIISALLMLSLRVIERIKNHQHATKFIFGYFVFCLPGITTLALSILAPNELNRTLALHLYLTDSIGILITAPIIALAILSVQRIRSPKSLKKLLMSLLPAHMLCKLALVATLVLVLERLGQEHVDSYLYYMMLAPLVILAVLTFQN</sequence>
<feature type="transmembrane region" description="Helical" evidence="1">
    <location>
        <begin position="165"/>
        <end position="187"/>
    </location>
</feature>
<evidence type="ECO:0008006" key="4">
    <source>
        <dbReference type="Google" id="ProtNLM"/>
    </source>
</evidence>
<dbReference type="Proteomes" id="UP000070529">
    <property type="component" value="Unassembled WGS sequence"/>
</dbReference>
<feature type="transmembrane region" description="Helical" evidence="1">
    <location>
        <begin position="46"/>
        <end position="62"/>
    </location>
</feature>
<comment type="caution">
    <text evidence="2">The sequence shown here is derived from an EMBL/GenBank/DDBJ whole genome shotgun (WGS) entry which is preliminary data.</text>
</comment>
<keyword evidence="1" id="KW-0472">Membrane</keyword>
<gene>
    <name evidence="2" type="ORF">ATN88_18800</name>
</gene>
<feature type="transmembrane region" description="Helical" evidence="1">
    <location>
        <begin position="98"/>
        <end position="119"/>
    </location>
</feature>
<evidence type="ECO:0000313" key="3">
    <source>
        <dbReference type="Proteomes" id="UP000070529"/>
    </source>
</evidence>
<feature type="transmembrane region" description="Helical" evidence="1">
    <location>
        <begin position="199"/>
        <end position="216"/>
    </location>
</feature>
<dbReference type="STRING" id="294935.ATN88_18800"/>
<proteinExistence type="predicted"/>
<evidence type="ECO:0000313" key="2">
    <source>
        <dbReference type="EMBL" id="KXF81998.1"/>
    </source>
</evidence>
<reference evidence="2 3" key="1">
    <citation type="submission" date="2015-11" db="EMBL/GenBank/DDBJ databases">
        <title>Genomic Taxonomy of the Vibrionaceae.</title>
        <authorList>
            <person name="Gomez-Gil B."/>
            <person name="Enciso-Ibarra J."/>
        </authorList>
    </citation>
    <scope>NUCLEOTIDE SEQUENCE [LARGE SCALE GENOMIC DNA]</scope>
    <source>
        <strain evidence="2 3">CAIM 912</strain>
    </source>
</reference>
<keyword evidence="3" id="KW-1185">Reference proteome</keyword>
<evidence type="ECO:0000256" key="1">
    <source>
        <dbReference type="SAM" id="Phobius"/>
    </source>
</evidence>
<keyword evidence="1" id="KW-1133">Transmembrane helix</keyword>
<name>A0A135I9A8_9GAMM</name>
<keyword evidence="1" id="KW-0812">Transmembrane</keyword>
<accession>A0A135I9A8</accession>
<organism evidence="2 3">
    <name type="scientific">Enterovibrio coralii</name>
    <dbReference type="NCBI Taxonomy" id="294935"/>
    <lineage>
        <taxon>Bacteria</taxon>
        <taxon>Pseudomonadati</taxon>
        <taxon>Pseudomonadota</taxon>
        <taxon>Gammaproteobacteria</taxon>
        <taxon>Vibrionales</taxon>
        <taxon>Vibrionaceae</taxon>
        <taxon>Enterovibrio</taxon>
    </lineage>
</organism>
<protein>
    <recommendedName>
        <fullName evidence="4">Signal transduction histidine kinase 5TM receptor LytS transmembrane region domain-containing protein</fullName>
    </recommendedName>
</protein>